<dbReference type="PRINTS" id="PR00800">
    <property type="entry name" value="YHDCRBOXLASE"/>
</dbReference>
<keyword evidence="3" id="KW-0210">Decarboxylase</keyword>
<evidence type="ECO:0000313" key="9">
    <source>
        <dbReference type="Proteomes" id="UP000178943"/>
    </source>
</evidence>
<dbReference type="Gene3D" id="3.90.1150.10">
    <property type="entry name" value="Aspartate Aminotransferase, domain 1"/>
    <property type="match status" value="1"/>
</dbReference>
<dbReference type="PANTHER" id="PTHR11999:SF70">
    <property type="entry name" value="MIP05841P"/>
    <property type="match status" value="1"/>
</dbReference>
<dbReference type="GO" id="GO:0016831">
    <property type="term" value="F:carboxy-lyase activity"/>
    <property type="evidence" value="ECO:0007669"/>
    <property type="project" value="UniProtKB-KW"/>
</dbReference>
<dbReference type="AlphaFoldDB" id="A0A1F5VHL0"/>
<dbReference type="Gene3D" id="1.20.1340.10">
    <property type="entry name" value="dopa decarboxylase, N-terminal domain"/>
    <property type="match status" value="1"/>
</dbReference>
<feature type="modified residue" description="N6-(pyridoxal phosphate)lysine" evidence="6">
    <location>
        <position position="294"/>
    </location>
</feature>
<dbReference type="SUPFAM" id="SSF53383">
    <property type="entry name" value="PLP-dependent transferases"/>
    <property type="match status" value="1"/>
</dbReference>
<sequence length="468" mass="52655">MKKKFDLELSPEVMKQMGEDAIKAVIEHIMHLPESPSFHLEGNEEISRALKESASEDGADFQSLLNFLMQRIIPFSINTPHPSYIAYIPGGGLYASAVADFIGAATNRFTGTWFMTPAAARIENNVLDWFSQWMGYPDSARGIFTSGGSLANFSAVVAARKHIIGDDVAKGTIYASNQTHHCVMKVASLAGIPENNFRLLDVDEDYRAIPELFEKVIKSDLRKGMKPFLIVGNAGTTNTGAIDPLVELADIAKKYGLWYHIDGAYGGFFNICEEGKRKLDGIEQSDSIVLDPHKGLFIPYGSGSLLVKEGELLRRAHILSADYMQDQYTPGDEVNPSEYSPELSRPFRGLRVWLPLKLYGVHAFRENLEEKLYLAKWLYDKIKAEPDFECTSPPDLTVIAFRYRPKKGDINEANRKLYKDIINSKKFYLSTTLLHGDFYLRCCILSFRTHQAQVEEAFKIIREKAAKD</sequence>
<dbReference type="InterPro" id="IPR015421">
    <property type="entry name" value="PyrdxlP-dep_Trfase_major"/>
</dbReference>
<evidence type="ECO:0008006" key="10">
    <source>
        <dbReference type="Google" id="ProtNLM"/>
    </source>
</evidence>
<gene>
    <name evidence="8" type="ORF">A2Y62_04760</name>
</gene>
<dbReference type="InterPro" id="IPR010977">
    <property type="entry name" value="Aromatic_deC"/>
</dbReference>
<dbReference type="EMBL" id="MFGW01000171">
    <property type="protein sequence ID" value="OGF62953.1"/>
    <property type="molecule type" value="Genomic_DNA"/>
</dbReference>
<evidence type="ECO:0000256" key="3">
    <source>
        <dbReference type="ARBA" id="ARBA00022793"/>
    </source>
</evidence>
<keyword evidence="5 7" id="KW-0456">Lyase</keyword>
<reference evidence="8 9" key="1">
    <citation type="journal article" date="2016" name="Nat. Commun.">
        <title>Thousands of microbial genomes shed light on interconnected biogeochemical processes in an aquifer system.</title>
        <authorList>
            <person name="Anantharaman K."/>
            <person name="Brown C.T."/>
            <person name="Hug L.A."/>
            <person name="Sharon I."/>
            <person name="Castelle C.J."/>
            <person name="Probst A.J."/>
            <person name="Thomas B.C."/>
            <person name="Singh A."/>
            <person name="Wilkins M.J."/>
            <person name="Karaoz U."/>
            <person name="Brodie E.L."/>
            <person name="Williams K.H."/>
            <person name="Hubbard S.S."/>
            <person name="Banfield J.F."/>
        </authorList>
    </citation>
    <scope>NUCLEOTIDE SEQUENCE [LARGE SCALE GENOMIC DNA]</scope>
</reference>
<proteinExistence type="inferred from homology"/>
<dbReference type="InterPro" id="IPR015422">
    <property type="entry name" value="PyrdxlP-dep_Trfase_small"/>
</dbReference>
<dbReference type="STRING" id="1817863.A2Y62_04760"/>
<dbReference type="InterPro" id="IPR002129">
    <property type="entry name" value="PyrdxlP-dep_de-COase"/>
</dbReference>
<evidence type="ECO:0000256" key="7">
    <source>
        <dbReference type="RuleBase" id="RU000382"/>
    </source>
</evidence>
<evidence type="ECO:0000256" key="5">
    <source>
        <dbReference type="ARBA" id="ARBA00023239"/>
    </source>
</evidence>
<evidence type="ECO:0000256" key="4">
    <source>
        <dbReference type="ARBA" id="ARBA00022898"/>
    </source>
</evidence>
<accession>A0A1F5VHL0</accession>
<keyword evidence="4 6" id="KW-0663">Pyridoxal phosphate</keyword>
<dbReference type="GO" id="GO:0006520">
    <property type="term" value="P:amino acid metabolic process"/>
    <property type="evidence" value="ECO:0007669"/>
    <property type="project" value="InterPro"/>
</dbReference>
<dbReference type="GO" id="GO:0005737">
    <property type="term" value="C:cytoplasm"/>
    <property type="evidence" value="ECO:0007669"/>
    <property type="project" value="TreeGrafter"/>
</dbReference>
<comment type="similarity">
    <text evidence="2 7">Belongs to the group II decarboxylase family.</text>
</comment>
<comment type="caution">
    <text evidence="8">The sequence shown here is derived from an EMBL/GenBank/DDBJ whole genome shotgun (WGS) entry which is preliminary data.</text>
</comment>
<dbReference type="GO" id="GO:0019752">
    <property type="term" value="P:carboxylic acid metabolic process"/>
    <property type="evidence" value="ECO:0007669"/>
    <property type="project" value="InterPro"/>
</dbReference>
<dbReference type="Pfam" id="PF00282">
    <property type="entry name" value="Pyridoxal_deC"/>
    <property type="match status" value="1"/>
</dbReference>
<evidence type="ECO:0000256" key="6">
    <source>
        <dbReference type="PIRSR" id="PIRSR602129-50"/>
    </source>
</evidence>
<name>A0A1F5VHL0_9BACT</name>
<evidence type="ECO:0000313" key="8">
    <source>
        <dbReference type="EMBL" id="OGF62953.1"/>
    </source>
</evidence>
<dbReference type="GO" id="GO:0030170">
    <property type="term" value="F:pyridoxal phosphate binding"/>
    <property type="evidence" value="ECO:0007669"/>
    <property type="project" value="InterPro"/>
</dbReference>
<comment type="cofactor">
    <cofactor evidence="1 6 7">
        <name>pyridoxal 5'-phosphate</name>
        <dbReference type="ChEBI" id="CHEBI:597326"/>
    </cofactor>
</comment>
<dbReference type="Proteomes" id="UP000178943">
    <property type="component" value="Unassembled WGS sequence"/>
</dbReference>
<dbReference type="Gene3D" id="3.40.640.10">
    <property type="entry name" value="Type I PLP-dependent aspartate aminotransferase-like (Major domain)"/>
    <property type="match status" value="1"/>
</dbReference>
<organism evidence="8 9">
    <name type="scientific">Candidatus Fischerbacteria bacterium RBG_13_37_8</name>
    <dbReference type="NCBI Taxonomy" id="1817863"/>
    <lineage>
        <taxon>Bacteria</taxon>
        <taxon>Candidatus Fischeribacteriota</taxon>
    </lineage>
</organism>
<evidence type="ECO:0000256" key="2">
    <source>
        <dbReference type="ARBA" id="ARBA00009533"/>
    </source>
</evidence>
<dbReference type="InterPro" id="IPR015424">
    <property type="entry name" value="PyrdxlP-dep_Trfase"/>
</dbReference>
<evidence type="ECO:0000256" key="1">
    <source>
        <dbReference type="ARBA" id="ARBA00001933"/>
    </source>
</evidence>
<protein>
    <recommendedName>
        <fullName evidence="10">Decarboxylase</fullName>
    </recommendedName>
</protein>
<dbReference type="PANTHER" id="PTHR11999">
    <property type="entry name" value="GROUP II PYRIDOXAL-5-PHOSPHATE DECARBOXYLASE"/>
    <property type="match status" value="1"/>
</dbReference>